<name>X0XZR2_9ZZZZ</name>
<evidence type="ECO:0000313" key="2">
    <source>
        <dbReference type="EMBL" id="GAG48949.1"/>
    </source>
</evidence>
<accession>X0XZR2</accession>
<proteinExistence type="predicted"/>
<feature type="compositionally biased region" description="Polar residues" evidence="1">
    <location>
        <begin position="1"/>
        <end position="15"/>
    </location>
</feature>
<comment type="caution">
    <text evidence="2">The sequence shown here is derived from an EMBL/GenBank/DDBJ whole genome shotgun (WGS) entry which is preliminary data.</text>
</comment>
<organism evidence="2">
    <name type="scientific">marine sediment metagenome</name>
    <dbReference type="NCBI Taxonomy" id="412755"/>
    <lineage>
        <taxon>unclassified sequences</taxon>
        <taxon>metagenomes</taxon>
        <taxon>ecological metagenomes</taxon>
    </lineage>
</organism>
<feature type="region of interest" description="Disordered" evidence="1">
    <location>
        <begin position="1"/>
        <end position="97"/>
    </location>
</feature>
<dbReference type="AlphaFoldDB" id="X0XZR2"/>
<feature type="non-terminal residue" evidence="2">
    <location>
        <position position="97"/>
    </location>
</feature>
<feature type="compositionally biased region" description="Polar residues" evidence="1">
    <location>
        <begin position="40"/>
        <end position="75"/>
    </location>
</feature>
<sequence>MGGSYYYNNTWNPSAQQPYSSTGQPSSSPGSVAGSGSRSYITPQQGQYGTDSAPSYSPMGSTTPAYGSLSGSRNTSGSGSYRAGAAAGSYTNPAPTT</sequence>
<feature type="compositionally biased region" description="Low complexity" evidence="1">
    <location>
        <begin position="76"/>
        <end position="90"/>
    </location>
</feature>
<evidence type="ECO:0000256" key="1">
    <source>
        <dbReference type="SAM" id="MobiDB-lite"/>
    </source>
</evidence>
<protein>
    <submittedName>
        <fullName evidence="2">Uncharacterized protein</fullName>
    </submittedName>
</protein>
<feature type="compositionally biased region" description="Low complexity" evidence="1">
    <location>
        <begin position="16"/>
        <end position="39"/>
    </location>
</feature>
<dbReference type="EMBL" id="BARS01053129">
    <property type="protein sequence ID" value="GAG48949.1"/>
    <property type="molecule type" value="Genomic_DNA"/>
</dbReference>
<reference evidence="2" key="1">
    <citation type="journal article" date="2014" name="Front. Microbiol.">
        <title>High frequency of phylogenetically diverse reductive dehalogenase-homologous genes in deep subseafloor sedimentary metagenomes.</title>
        <authorList>
            <person name="Kawai M."/>
            <person name="Futagami T."/>
            <person name="Toyoda A."/>
            <person name="Takaki Y."/>
            <person name="Nishi S."/>
            <person name="Hori S."/>
            <person name="Arai W."/>
            <person name="Tsubouchi T."/>
            <person name="Morono Y."/>
            <person name="Uchiyama I."/>
            <person name="Ito T."/>
            <person name="Fujiyama A."/>
            <person name="Inagaki F."/>
            <person name="Takami H."/>
        </authorList>
    </citation>
    <scope>NUCLEOTIDE SEQUENCE</scope>
    <source>
        <strain evidence="2">Expedition CK06-06</strain>
    </source>
</reference>
<gene>
    <name evidence="2" type="ORF">S01H1_78891</name>
</gene>